<proteinExistence type="predicted"/>
<evidence type="ECO:0000256" key="1">
    <source>
        <dbReference type="SAM" id="MobiDB-lite"/>
    </source>
</evidence>
<keyword evidence="4" id="KW-1185">Reference proteome</keyword>
<keyword evidence="2" id="KW-1133">Transmembrane helix</keyword>
<keyword evidence="2" id="KW-0812">Transmembrane</keyword>
<name>A0AAQ3PAC4_VIGMU</name>
<feature type="region of interest" description="Disordered" evidence="1">
    <location>
        <begin position="87"/>
        <end position="111"/>
    </location>
</feature>
<dbReference type="EMBL" id="CP144700">
    <property type="protein sequence ID" value="WVZ23780.1"/>
    <property type="molecule type" value="Genomic_DNA"/>
</dbReference>
<evidence type="ECO:0000313" key="3">
    <source>
        <dbReference type="EMBL" id="WVZ23780.1"/>
    </source>
</evidence>
<feature type="transmembrane region" description="Helical" evidence="2">
    <location>
        <begin position="199"/>
        <end position="222"/>
    </location>
</feature>
<organism evidence="3 4">
    <name type="scientific">Vigna mungo</name>
    <name type="common">Black gram</name>
    <name type="synonym">Phaseolus mungo</name>
    <dbReference type="NCBI Taxonomy" id="3915"/>
    <lineage>
        <taxon>Eukaryota</taxon>
        <taxon>Viridiplantae</taxon>
        <taxon>Streptophyta</taxon>
        <taxon>Embryophyta</taxon>
        <taxon>Tracheophyta</taxon>
        <taxon>Spermatophyta</taxon>
        <taxon>Magnoliopsida</taxon>
        <taxon>eudicotyledons</taxon>
        <taxon>Gunneridae</taxon>
        <taxon>Pentapetalae</taxon>
        <taxon>rosids</taxon>
        <taxon>fabids</taxon>
        <taxon>Fabales</taxon>
        <taxon>Fabaceae</taxon>
        <taxon>Papilionoideae</taxon>
        <taxon>50 kb inversion clade</taxon>
        <taxon>NPAAA clade</taxon>
        <taxon>indigoferoid/millettioid clade</taxon>
        <taxon>Phaseoleae</taxon>
        <taxon>Vigna</taxon>
    </lineage>
</organism>
<dbReference type="Proteomes" id="UP001374535">
    <property type="component" value="Chromosome 1"/>
</dbReference>
<reference evidence="3 4" key="1">
    <citation type="journal article" date="2023" name="Life. Sci Alliance">
        <title>Evolutionary insights into 3D genome organization and epigenetic landscape of Vigna mungo.</title>
        <authorList>
            <person name="Junaid A."/>
            <person name="Singh B."/>
            <person name="Bhatia S."/>
        </authorList>
    </citation>
    <scope>NUCLEOTIDE SEQUENCE [LARGE SCALE GENOMIC DNA]</scope>
    <source>
        <strain evidence="3">Urdbean</strain>
    </source>
</reference>
<dbReference type="AlphaFoldDB" id="A0AAQ3PAC4"/>
<sequence length="317" mass="35882">MIPLQIFTSLPRLRAYKITSPRLKFLANHIFDYPPNFYLSCFLSCLKSSLCHEVTAFQPPNLPYVIALAKPHKNKFHSSLPPPNRFGHAPIPPLPLTTTPSTQPKPLPPLLPAPTTKLPIKRLFDAKMQAHREKNLCFNCDERYTRGHRCKPHFLLLTTFDTDNQEDCFSSDDSVAVEDTSQEAGLISLYAFSGQWTPITFQVIGFIQVIGVHCLSLISMFAMDYNDPFMRVEALFQLTMDSHPLPFSPIITTSSPWSSPLPSSTEPTLQSLISQYHTLFSILTAVPPPHPTDHSITLNPNTLPISMRPYRFPYFQK</sequence>
<protein>
    <submittedName>
        <fullName evidence="3">Uncharacterized protein</fullName>
    </submittedName>
</protein>
<evidence type="ECO:0000256" key="2">
    <source>
        <dbReference type="SAM" id="Phobius"/>
    </source>
</evidence>
<evidence type="ECO:0000313" key="4">
    <source>
        <dbReference type="Proteomes" id="UP001374535"/>
    </source>
</evidence>
<accession>A0AAQ3PAC4</accession>
<gene>
    <name evidence="3" type="ORF">V8G54_002324</name>
</gene>
<keyword evidence="2" id="KW-0472">Membrane</keyword>